<sequence length="1021" mass="116607">MEEKTTIPKNRQLPQAMDYEFLRKEGLRHIENLASDLWTDFNVHDPGITILEALCYAITELGYRAGFDMKDLLTGDDGNLVGGQTFFTANQILTINPLTINDYRKLLVDLQGVENAWLIANEVNVVDGKNTAVNEVPIYADCENDFLTLVPNLQPLFLSGLYRVLISLESDDRFGDLNDGDIVIGNPELAGIYVDSEFFFSIELEAWKNADFNFATVASDETKIQTAILTASNNGWRCDLTVSGIANPKSFNVSISKQPASGKVNDTNAQAIFGNKTWIAEIFKQYLGKIKLSQSLVKSAIKTLNEHRNLCEDFLELTTADTDQIAFCFDVDVKPNADIEKVQAEIFFEIENYLNPPILFYSLKELLEKKVPVDEIFNGPILQHGFIDTVQLESTNLKTELHASDIINLLMNIEGIVAIRNFQMTKYKENGEVDPAYKNLKWCMPIKPLHKPAFRTDKSKILLFKDGFPFIARYDEVKDTVQLMHAIRSRNKLNGLQDDLPVPKGAKRDTESFWPVQYDFPLVYGIGEAGLPADVTDQRRIQQRQLKSYLLFYEQLLADFFSQLTHAHELFSTNKLTHTYFAQFLSNIKDTETLYAPDLATAILNNAISSPDSTTAVQNEWQKLYEPKSVFEERRGRFLDHLLARFAESFNDYALLMYTINYEDQSEEKISFDEVSAAKMQTLKQYDDISSNRGKAFNYYPQTTQVVDNITEYLLDTTKLWDTDNVSGLEKRICALTGIKDFTRRFLYCIKNIEVICTEREVTENGNKLLKCFHSFRVTSLNGINLISKDYEDKTEAEAAVKDLIETGKDAANYSVINDGKFKIKFKDVLTGTNEYDTEDEANAAINEIALEFEGICNDPEGLHLIEHILLRPRTNAFNLMQVCLHDCDCLCEIDPYTFRASVVLPYWPGHFDNMAFRKYFENKIREEAPAHIMLKICWLNNDLMREFELRYKKWIETLAVYSFDKVANEADFIIANNRMIEILNSLHSEYPLATLHNCDESKEGSNTVVLNKTVLGTFKS</sequence>
<dbReference type="EMBL" id="PQVF01000004">
    <property type="protein sequence ID" value="POY37288.1"/>
    <property type="molecule type" value="Genomic_DNA"/>
</dbReference>
<organism evidence="1 2">
    <name type="scientific">Solitalea longa</name>
    <dbReference type="NCBI Taxonomy" id="2079460"/>
    <lineage>
        <taxon>Bacteria</taxon>
        <taxon>Pseudomonadati</taxon>
        <taxon>Bacteroidota</taxon>
        <taxon>Sphingobacteriia</taxon>
        <taxon>Sphingobacteriales</taxon>
        <taxon>Sphingobacteriaceae</taxon>
        <taxon>Solitalea</taxon>
    </lineage>
</organism>
<evidence type="ECO:0000313" key="2">
    <source>
        <dbReference type="Proteomes" id="UP000236893"/>
    </source>
</evidence>
<proteinExistence type="predicted"/>
<dbReference type="Proteomes" id="UP000236893">
    <property type="component" value="Unassembled WGS sequence"/>
</dbReference>
<protein>
    <submittedName>
        <fullName evidence="1">Uncharacterized protein</fullName>
    </submittedName>
</protein>
<name>A0A2S5A3Y3_9SPHI</name>
<gene>
    <name evidence="1" type="ORF">C3K47_05855</name>
</gene>
<reference evidence="1 2" key="1">
    <citation type="submission" date="2018-01" db="EMBL/GenBank/DDBJ databases">
        <authorList>
            <person name="Gaut B.S."/>
            <person name="Morton B.R."/>
            <person name="Clegg M.T."/>
            <person name="Duvall M.R."/>
        </authorList>
    </citation>
    <scope>NUCLEOTIDE SEQUENCE [LARGE SCALE GENOMIC DNA]</scope>
    <source>
        <strain evidence="1 2">HR-AV</strain>
    </source>
</reference>
<comment type="caution">
    <text evidence="1">The sequence shown here is derived from an EMBL/GenBank/DDBJ whole genome shotgun (WGS) entry which is preliminary data.</text>
</comment>
<accession>A0A2S5A3Y3</accession>
<dbReference type="RefSeq" id="WP_103788195.1">
    <property type="nucleotide sequence ID" value="NZ_PQVF01000004.1"/>
</dbReference>
<dbReference type="OrthoDB" id="8263000at2"/>
<dbReference type="AlphaFoldDB" id="A0A2S5A3Y3"/>
<keyword evidence="2" id="KW-1185">Reference proteome</keyword>
<evidence type="ECO:0000313" key="1">
    <source>
        <dbReference type="EMBL" id="POY37288.1"/>
    </source>
</evidence>